<comment type="caution">
    <text evidence="2">The sequence shown here is derived from an EMBL/GenBank/DDBJ whole genome shotgun (WGS) entry which is preliminary data.</text>
</comment>
<dbReference type="Pfam" id="PF00106">
    <property type="entry name" value="adh_short"/>
    <property type="match status" value="1"/>
</dbReference>
<dbReference type="InParanoid" id="A0A423XJC5"/>
<dbReference type="EMBL" id="LKEB01000005">
    <property type="protein sequence ID" value="ROW16354.1"/>
    <property type="molecule type" value="Genomic_DNA"/>
</dbReference>
<sequence length="635" mass="72902">MAPEFDITPEKQSSLLYFWQQQISSKPAVIRDVDLLGHTAIVTGSNTGVGFQTSRQLLDLGLSKLILAVRDEEKGKAAAAKLSSGRNLAEGAIEVWLLDQSSYESVTAFAERVRSLERVDFVNLNIGIAPTERRFNEHTGHDEIIQVNYLSTALLAILLLPIVKEKRANQPRPTRITFTNSEASAWSKFKERKAEGPLLAALDKKDDKLDMADRMWLSKLLGQFFLVKLAAEVPPSVALINAASPSAVHDSEFNRDFDKTWLGAFVKFVLRRLATTSELGARNIIDAIVHHGEETHGHFLSFQKLVPLTPIIYTREGNEISEKLWEETLAELSFANVERIMPDEEGEMMRLTLDNMRTPYDENQVVALVTELYELLIELAYLGRDQITWPPSGGHAINGELCHELQIEPEVVSLMKQLPYVDGDFRYSIHLFPQSEPLSYLQEADVVRSRDPDGEPRRLRRDYILSHDIPLTAPGDEGPYLVLDVRDNTIREILWDEDPEDKNPDGWELERPDDLRYYRNYYPQYTPSFFRRFMEKIKTLEVIPSGCEQFERQYYGSEQPEIFREELEDYKEFSEEHWDYVGEFIFMLTMDETGEKIIKVNEFIDSKATDLKLWPLAYRALGNLQLKQKTEGEQT</sequence>
<dbReference type="Proteomes" id="UP000285146">
    <property type="component" value="Unassembled WGS sequence"/>
</dbReference>
<dbReference type="PANTHER" id="PTHR43157">
    <property type="entry name" value="PHOSPHATIDYLINOSITOL-GLYCAN BIOSYNTHESIS CLASS F PROTEIN-RELATED"/>
    <property type="match status" value="1"/>
</dbReference>
<proteinExistence type="predicted"/>
<gene>
    <name evidence="2" type="ORF">VPNG_02742</name>
</gene>
<protein>
    <submittedName>
        <fullName evidence="2">Uncharacterized protein</fullName>
    </submittedName>
</protein>
<name>A0A423XJC5_9PEZI</name>
<evidence type="ECO:0000256" key="1">
    <source>
        <dbReference type="ARBA" id="ARBA00023002"/>
    </source>
</evidence>
<dbReference type="STRING" id="1230097.A0A423XJC5"/>
<dbReference type="InterPro" id="IPR036291">
    <property type="entry name" value="NAD(P)-bd_dom_sf"/>
</dbReference>
<dbReference type="PANTHER" id="PTHR43157:SF31">
    <property type="entry name" value="PHOSPHATIDYLINOSITOL-GLYCAN BIOSYNTHESIS CLASS F PROTEIN"/>
    <property type="match status" value="1"/>
</dbReference>
<organism evidence="2 3">
    <name type="scientific">Cytospora leucostoma</name>
    <dbReference type="NCBI Taxonomy" id="1230097"/>
    <lineage>
        <taxon>Eukaryota</taxon>
        <taxon>Fungi</taxon>
        <taxon>Dikarya</taxon>
        <taxon>Ascomycota</taxon>
        <taxon>Pezizomycotina</taxon>
        <taxon>Sordariomycetes</taxon>
        <taxon>Sordariomycetidae</taxon>
        <taxon>Diaporthales</taxon>
        <taxon>Cytosporaceae</taxon>
        <taxon>Cytospora</taxon>
    </lineage>
</organism>
<reference evidence="2 3" key="1">
    <citation type="submission" date="2015-09" db="EMBL/GenBank/DDBJ databases">
        <title>Host preference determinants of Valsa canker pathogens revealed by comparative genomics.</title>
        <authorList>
            <person name="Yin Z."/>
            <person name="Huang L."/>
        </authorList>
    </citation>
    <scope>NUCLEOTIDE SEQUENCE [LARGE SCALE GENOMIC DNA]</scope>
    <source>
        <strain evidence="2 3">SXYLt</strain>
    </source>
</reference>
<accession>A0A423XJC5</accession>
<dbReference type="InterPro" id="IPR002347">
    <property type="entry name" value="SDR_fam"/>
</dbReference>
<dbReference type="SUPFAM" id="SSF51735">
    <property type="entry name" value="NAD(P)-binding Rossmann-fold domains"/>
    <property type="match status" value="1"/>
</dbReference>
<dbReference type="OrthoDB" id="5343383at2759"/>
<dbReference type="GO" id="GO:0016491">
    <property type="term" value="F:oxidoreductase activity"/>
    <property type="evidence" value="ECO:0007669"/>
    <property type="project" value="UniProtKB-KW"/>
</dbReference>
<dbReference type="AlphaFoldDB" id="A0A423XJC5"/>
<keyword evidence="1" id="KW-0560">Oxidoreductase</keyword>
<dbReference type="Gene3D" id="3.40.50.720">
    <property type="entry name" value="NAD(P)-binding Rossmann-like Domain"/>
    <property type="match status" value="1"/>
</dbReference>
<keyword evidence="3" id="KW-1185">Reference proteome</keyword>
<evidence type="ECO:0000313" key="3">
    <source>
        <dbReference type="Proteomes" id="UP000285146"/>
    </source>
</evidence>
<evidence type="ECO:0000313" key="2">
    <source>
        <dbReference type="EMBL" id="ROW16354.1"/>
    </source>
</evidence>